<organism evidence="1 2">
    <name type="scientific">Scytonema hofmannii PCC 7110</name>
    <dbReference type="NCBI Taxonomy" id="128403"/>
    <lineage>
        <taxon>Bacteria</taxon>
        <taxon>Bacillati</taxon>
        <taxon>Cyanobacteriota</taxon>
        <taxon>Cyanophyceae</taxon>
        <taxon>Nostocales</taxon>
        <taxon>Scytonemataceae</taxon>
        <taxon>Scytonema</taxon>
    </lineage>
</organism>
<dbReference type="AlphaFoldDB" id="A0A139XBV6"/>
<reference evidence="1 2" key="1">
    <citation type="journal article" date="2013" name="Genome Biol. Evol.">
        <title>Genomes of Stigonematalean cyanobacteria (subsection V) and the evolution of oxygenic photosynthesis from prokaryotes to plastids.</title>
        <authorList>
            <person name="Dagan T."/>
            <person name="Roettger M."/>
            <person name="Stucken K."/>
            <person name="Landan G."/>
            <person name="Koch R."/>
            <person name="Major P."/>
            <person name="Gould S.B."/>
            <person name="Goremykin V.V."/>
            <person name="Rippka R."/>
            <person name="Tandeau de Marsac N."/>
            <person name="Gugger M."/>
            <person name="Lockhart P.J."/>
            <person name="Allen J.F."/>
            <person name="Brune I."/>
            <person name="Maus I."/>
            <person name="Puhler A."/>
            <person name="Martin W.F."/>
        </authorList>
    </citation>
    <scope>NUCLEOTIDE SEQUENCE [LARGE SCALE GENOMIC DNA]</scope>
    <source>
        <strain evidence="1 2">PCC 7110</strain>
    </source>
</reference>
<accession>A0A139XBV6</accession>
<comment type="caution">
    <text evidence="1">The sequence shown here is derived from an EMBL/GenBank/DDBJ whole genome shotgun (WGS) entry which is preliminary data.</text>
</comment>
<proteinExistence type="predicted"/>
<dbReference type="Proteomes" id="UP000076925">
    <property type="component" value="Unassembled WGS sequence"/>
</dbReference>
<dbReference type="STRING" id="128403.WA1_19440"/>
<dbReference type="OrthoDB" id="123228at2"/>
<gene>
    <name evidence="1" type="ORF">WA1_19440</name>
</gene>
<sequence length="65" mass="7720">MKMTEIRQKGYKALIDTLGVAGTLRFLQQLGVGYGDYTKERYQWLDQLTIDDFRNYVKQKKVEEQ</sequence>
<evidence type="ECO:0000313" key="2">
    <source>
        <dbReference type="Proteomes" id="UP000076925"/>
    </source>
</evidence>
<protein>
    <submittedName>
        <fullName evidence="1">Uncharacterized protein</fullName>
    </submittedName>
</protein>
<dbReference type="EMBL" id="ANNX02000020">
    <property type="protein sequence ID" value="KYC42165.1"/>
    <property type="molecule type" value="Genomic_DNA"/>
</dbReference>
<name>A0A139XBV6_9CYAN</name>
<keyword evidence="2" id="KW-1185">Reference proteome</keyword>
<evidence type="ECO:0000313" key="1">
    <source>
        <dbReference type="EMBL" id="KYC42165.1"/>
    </source>
</evidence>